<evidence type="ECO:0000313" key="1">
    <source>
        <dbReference type="Proteomes" id="UP000887579"/>
    </source>
</evidence>
<organism evidence="1 2">
    <name type="scientific">Panagrolaimus sp. ES5</name>
    <dbReference type="NCBI Taxonomy" id="591445"/>
    <lineage>
        <taxon>Eukaryota</taxon>
        <taxon>Metazoa</taxon>
        <taxon>Ecdysozoa</taxon>
        <taxon>Nematoda</taxon>
        <taxon>Chromadorea</taxon>
        <taxon>Rhabditida</taxon>
        <taxon>Tylenchina</taxon>
        <taxon>Panagrolaimomorpha</taxon>
        <taxon>Panagrolaimoidea</taxon>
        <taxon>Panagrolaimidae</taxon>
        <taxon>Panagrolaimus</taxon>
    </lineage>
</organism>
<sequence length="380" mass="43196">MTPKPNITNPEIPASEGNNSAEKYSEVDSHVDRIIAPKSWIDPIQHSRIAITDKWYTGVFKLQNTFFHSTVKYFNEKCKFNYVMTPLSTSTISSPMGLGSDSLPVSVKLFDDKIYLADSMQFTLEYFLRVQDGLRGTYYISPSFRGEDPDSTHLNQFYHAECELLGDMNDAIKIAEQFLLNITNAILDEHNDIILSAAGTTDHITQVLKLFDKHNGQLPRITLAEALSIMPSEDCYTPVEEGRPELGLTLKRKGEKFLIEKFGGAVWLTDMEHLSTPFYQAYVEGTDKKIAKAADLLIGLGETLGLGERHETAEEVCEALDHHEVEQSEYQWYIDMRKVKPLKTSGWGMGTERYFCWLLKHDDIRDIAILPRLKGLKYLP</sequence>
<evidence type="ECO:0000313" key="2">
    <source>
        <dbReference type="WBParaSite" id="ES5_v2.g16589.t1"/>
    </source>
</evidence>
<dbReference type="WBParaSite" id="ES5_v2.g16589.t1">
    <property type="protein sequence ID" value="ES5_v2.g16589.t1"/>
    <property type="gene ID" value="ES5_v2.g16589"/>
</dbReference>
<accession>A0AC34FH49</accession>
<reference evidence="2" key="1">
    <citation type="submission" date="2022-11" db="UniProtKB">
        <authorList>
            <consortium name="WormBaseParasite"/>
        </authorList>
    </citation>
    <scope>IDENTIFICATION</scope>
</reference>
<protein>
    <submittedName>
        <fullName evidence="2">Aminoacyl-transfer RNA synthetases class-II family profile domain-containing protein</fullName>
    </submittedName>
</protein>
<name>A0AC34FH49_9BILA</name>
<dbReference type="Proteomes" id="UP000887579">
    <property type="component" value="Unplaced"/>
</dbReference>
<proteinExistence type="predicted"/>